<dbReference type="PANTHER" id="PTHR43619:SF2">
    <property type="entry name" value="S-ADENOSYL-L-METHIONINE-DEPENDENT METHYLTRANSFERASES SUPERFAMILY PROTEIN"/>
    <property type="match status" value="1"/>
</dbReference>
<dbReference type="AlphaFoldDB" id="A0ABD3PWS4"/>
<dbReference type="InterPro" id="IPR007213">
    <property type="entry name" value="Ppm1/Ppm2/Tcmp"/>
</dbReference>
<keyword evidence="6" id="KW-1185">Reference proteome</keyword>
<comment type="caution">
    <text evidence="5">The sequence shown here is derived from an EMBL/GenBank/DDBJ whole genome shotgun (WGS) entry which is preliminary data.</text>
</comment>
<keyword evidence="4" id="KW-0472">Membrane</keyword>
<keyword evidence="2" id="KW-0808">Transferase</keyword>
<evidence type="ECO:0000256" key="1">
    <source>
        <dbReference type="ARBA" id="ARBA00022603"/>
    </source>
</evidence>
<dbReference type="Pfam" id="PF04072">
    <property type="entry name" value="LCM"/>
    <property type="match status" value="1"/>
</dbReference>
<keyword evidence="4" id="KW-0812">Transmembrane</keyword>
<evidence type="ECO:0000256" key="3">
    <source>
        <dbReference type="SAM" id="MobiDB-lite"/>
    </source>
</evidence>
<dbReference type="GO" id="GO:0008168">
    <property type="term" value="F:methyltransferase activity"/>
    <property type="evidence" value="ECO:0007669"/>
    <property type="project" value="UniProtKB-KW"/>
</dbReference>
<dbReference type="Proteomes" id="UP001516023">
    <property type="component" value="Unassembled WGS sequence"/>
</dbReference>
<reference evidence="5 6" key="1">
    <citation type="journal article" date="2020" name="G3 (Bethesda)">
        <title>Improved Reference Genome for Cyclotella cryptica CCMP332, a Model for Cell Wall Morphogenesis, Salinity Adaptation, and Lipid Production in Diatoms (Bacillariophyta).</title>
        <authorList>
            <person name="Roberts W.R."/>
            <person name="Downey K.M."/>
            <person name="Ruck E.C."/>
            <person name="Traller J.C."/>
            <person name="Alverson A.J."/>
        </authorList>
    </citation>
    <scope>NUCLEOTIDE SEQUENCE [LARGE SCALE GENOMIC DNA]</scope>
    <source>
        <strain evidence="5 6">CCMP332</strain>
    </source>
</reference>
<evidence type="ECO:0000256" key="2">
    <source>
        <dbReference type="ARBA" id="ARBA00022679"/>
    </source>
</evidence>
<dbReference type="EMBL" id="JABMIG020000100">
    <property type="protein sequence ID" value="KAL3792579.1"/>
    <property type="molecule type" value="Genomic_DNA"/>
</dbReference>
<keyword evidence="1" id="KW-0489">Methyltransferase</keyword>
<evidence type="ECO:0008006" key="7">
    <source>
        <dbReference type="Google" id="ProtNLM"/>
    </source>
</evidence>
<feature type="region of interest" description="Disordered" evidence="3">
    <location>
        <begin position="36"/>
        <end position="63"/>
    </location>
</feature>
<evidence type="ECO:0000256" key="4">
    <source>
        <dbReference type="SAM" id="Phobius"/>
    </source>
</evidence>
<evidence type="ECO:0000313" key="6">
    <source>
        <dbReference type="Proteomes" id="UP001516023"/>
    </source>
</evidence>
<feature type="transmembrane region" description="Helical" evidence="4">
    <location>
        <begin position="6"/>
        <end position="24"/>
    </location>
</feature>
<gene>
    <name evidence="5" type="ORF">HJC23_005549</name>
</gene>
<dbReference type="GO" id="GO:0032259">
    <property type="term" value="P:methylation"/>
    <property type="evidence" value="ECO:0007669"/>
    <property type="project" value="UniProtKB-KW"/>
</dbReference>
<evidence type="ECO:0000313" key="5">
    <source>
        <dbReference type="EMBL" id="KAL3792579.1"/>
    </source>
</evidence>
<feature type="compositionally biased region" description="Polar residues" evidence="3">
    <location>
        <begin position="46"/>
        <end position="63"/>
    </location>
</feature>
<protein>
    <recommendedName>
        <fullName evidence="7">[Phosphatase 2A protein]-leucine-carboxy methyltransferase 1</fullName>
    </recommendedName>
</protein>
<organism evidence="5 6">
    <name type="scientific">Cyclotella cryptica</name>
    <dbReference type="NCBI Taxonomy" id="29204"/>
    <lineage>
        <taxon>Eukaryota</taxon>
        <taxon>Sar</taxon>
        <taxon>Stramenopiles</taxon>
        <taxon>Ochrophyta</taxon>
        <taxon>Bacillariophyta</taxon>
        <taxon>Coscinodiscophyceae</taxon>
        <taxon>Thalassiosirophycidae</taxon>
        <taxon>Stephanodiscales</taxon>
        <taxon>Stephanodiscaceae</taxon>
        <taxon>Cyclotella</taxon>
    </lineage>
</organism>
<proteinExistence type="predicted"/>
<accession>A0ABD3PWS4</accession>
<dbReference type="SUPFAM" id="SSF53335">
    <property type="entry name" value="S-adenosyl-L-methionine-dependent methyltransferases"/>
    <property type="match status" value="1"/>
</dbReference>
<dbReference type="InterPro" id="IPR029063">
    <property type="entry name" value="SAM-dependent_MTases_sf"/>
</dbReference>
<sequence length="435" mass="47916">MLSVVVFILGINMGAIVIMVILITRMSFALQNSLAAPKKEDPSSPHLGNSSTMPTANRSSNEGGSQTALLALWGRSQASKMKLPGATDNLAPVLMSKLSLFGRADDKEHFAFELGKYLSVVCSSLSVLGYFLTGAIFEDQVAYVATLGNTGLVTPMHCRTRWLDDVVERFIQDHVEGRKSCQTIKTEEVNALANVIILGSGYDTRAYRMTSLQSSRVCVYEIDAVGTSQEKRRVMDALLCGESGSAPSEQSAHGRMPTFVTCDFESQHWMERLIQNRFDASLPTLVVWEGVTMYLSLPVVTETLNVIAARGRSFNLESDGNKSIEESQSTNAQSSPDWYIAFDYLNPDWAGSQLWRFAMQFAREPIHSTFTKSAIDALVDTLGLDVMEHLCDGEEIQSKYSVVVNSTVTNEIEGIMGNYGGFVLARTRNAKDHIR</sequence>
<name>A0ABD3PWS4_9STRA</name>
<dbReference type="PANTHER" id="PTHR43619">
    <property type="entry name" value="S-ADENOSYL-L-METHIONINE-DEPENDENT METHYLTRANSFERASE YKTD-RELATED"/>
    <property type="match status" value="1"/>
</dbReference>
<dbReference type="Gene3D" id="3.40.50.150">
    <property type="entry name" value="Vaccinia Virus protein VP39"/>
    <property type="match status" value="1"/>
</dbReference>
<keyword evidence="4" id="KW-1133">Transmembrane helix</keyword>